<feature type="domain" description="Helicase ATP-binding" evidence="3">
    <location>
        <begin position="10"/>
        <end position="170"/>
    </location>
</feature>
<sequence length="487" mass="56056">MFPYQRRGLEFGLKMHGKVYIADEMGLGKSIQGLAIARYYKKEWPLLIVCPAAVRYSWRDTFYNFLPDFDKSKIFLIEKNSDFIPMDGDTNNVIILSYSMLKKVETEMGKINAKVVIFDEAHSLKSRTAVRTKQATKIARSCNRIILLSGTPALSKPVELYSQLYILNSSITPNYYKFASRYCNGQQGPFGYVANGSTYPDELKTILSTFFMIRRYKKDVMNDLPDKLRQIVYLRGDFVDEAMATIEKEKKELEVMRDKFEKNINKVGFKEKRASILEYFAKTGVCKSVVAVKYIMDKYFNEDVEKRKIIVFAHHRIVLDSMVKACEKKKIKFIKIDGSVTGPQRDKAIKNFQNDETILVAILSTTAAGAGVTLTAASIVIFAELHWNPGYLQQAEDRAHRIGQKNCVHIYYLVFNGTCDDYLFQVIQDKMKVLGELTLNSDDFKSSTKKTEFLNRQKHISDFFSYMVEEENKQEMLDGPDAKKQKF</sequence>
<dbReference type="GO" id="GO:0016787">
    <property type="term" value="F:hydrolase activity"/>
    <property type="evidence" value="ECO:0007669"/>
    <property type="project" value="UniProtKB-KW"/>
</dbReference>
<dbReference type="Proteomes" id="UP000035682">
    <property type="component" value="Unplaced"/>
</dbReference>
<dbReference type="Gene3D" id="3.40.50.10810">
    <property type="entry name" value="Tandem AAA-ATPase domain"/>
    <property type="match status" value="1"/>
</dbReference>
<keyword evidence="1" id="KW-0378">Hydrolase</keyword>
<dbReference type="GO" id="GO:0006281">
    <property type="term" value="P:DNA repair"/>
    <property type="evidence" value="ECO:0007669"/>
    <property type="project" value="TreeGrafter"/>
</dbReference>
<dbReference type="PANTHER" id="PTHR45766">
    <property type="entry name" value="DNA ANNEALING HELICASE AND ENDONUCLEASE ZRANB3 FAMILY MEMBER"/>
    <property type="match status" value="1"/>
</dbReference>
<dbReference type="WBParaSite" id="SRAE_1000194500.1">
    <property type="protein sequence ID" value="SRAE_1000194500.1"/>
    <property type="gene ID" value="WBGene00258557"/>
</dbReference>
<dbReference type="eggNOG" id="KOG1000">
    <property type="taxonomic scope" value="Eukaryota"/>
</dbReference>
<dbReference type="RefSeq" id="XP_024502888.1">
    <property type="nucleotide sequence ID" value="XM_024648964.1"/>
</dbReference>
<dbReference type="OMA" id="FTLHRAR"/>
<evidence type="ECO:0000313" key="6">
    <source>
        <dbReference type="Proteomes" id="UP000035682"/>
    </source>
</evidence>
<evidence type="ECO:0000259" key="3">
    <source>
        <dbReference type="PROSITE" id="PS51192"/>
    </source>
</evidence>
<evidence type="ECO:0000313" key="8">
    <source>
        <dbReference type="WormBase" id="SRAE_1000194500"/>
    </source>
</evidence>
<dbReference type="SMART" id="SM00490">
    <property type="entry name" value="HELICc"/>
    <property type="match status" value="1"/>
</dbReference>
<name>A0A090L1Z9_STRRB</name>
<dbReference type="InterPro" id="IPR038718">
    <property type="entry name" value="SNF2-like_sf"/>
</dbReference>
<evidence type="ECO:0000256" key="2">
    <source>
        <dbReference type="SAM" id="Coils"/>
    </source>
</evidence>
<dbReference type="Pfam" id="PF00176">
    <property type="entry name" value="SNF2-rel_dom"/>
    <property type="match status" value="1"/>
</dbReference>
<dbReference type="PROSITE" id="PS51192">
    <property type="entry name" value="HELICASE_ATP_BIND_1"/>
    <property type="match status" value="1"/>
</dbReference>
<dbReference type="SUPFAM" id="SSF52540">
    <property type="entry name" value="P-loop containing nucleoside triphosphate hydrolases"/>
    <property type="match status" value="2"/>
</dbReference>
<dbReference type="AlphaFoldDB" id="A0A090L1Z9"/>
<dbReference type="CDD" id="cd18010">
    <property type="entry name" value="DEXHc_HARP_SMARCAL1"/>
    <property type="match status" value="1"/>
</dbReference>
<accession>A0A090L1Z9</accession>
<dbReference type="OrthoDB" id="2801544at2759"/>
<evidence type="ECO:0000313" key="5">
    <source>
        <dbReference type="EMBL" id="CEF63687.1"/>
    </source>
</evidence>
<dbReference type="InterPro" id="IPR001650">
    <property type="entry name" value="Helicase_C-like"/>
</dbReference>
<evidence type="ECO:0000256" key="1">
    <source>
        <dbReference type="ARBA" id="ARBA00022801"/>
    </source>
</evidence>
<gene>
    <name evidence="5 7 8" type="ORF">SRAE_1000194500</name>
</gene>
<dbReference type="STRING" id="34506.A0A090L1Z9"/>
<keyword evidence="2" id="KW-0175">Coiled coil</keyword>
<protein>
    <submittedName>
        <fullName evidence="5 7">SWI/SNF-related matrix-associated actin-dependent regulator of chromatin subfamily A-like protein 1</fullName>
    </submittedName>
</protein>
<dbReference type="PANTHER" id="PTHR45766:SF6">
    <property type="entry name" value="SWI_SNF-RELATED MATRIX-ASSOCIATED ACTIN-DEPENDENT REGULATOR OF CHROMATIN SUBFAMILY A-LIKE PROTEIN 1"/>
    <property type="match status" value="1"/>
</dbReference>
<dbReference type="EMBL" id="LN609528">
    <property type="protein sequence ID" value="CEF63687.1"/>
    <property type="molecule type" value="Genomic_DNA"/>
</dbReference>
<dbReference type="WormBase" id="SRAE_1000194500">
    <property type="protein sequence ID" value="SRP11332"/>
    <property type="gene ID" value="WBGene00258557"/>
</dbReference>
<dbReference type="CDD" id="cd18793">
    <property type="entry name" value="SF2_C_SNF"/>
    <property type="match status" value="1"/>
</dbReference>
<dbReference type="PROSITE" id="PS51194">
    <property type="entry name" value="HELICASE_CTER"/>
    <property type="match status" value="1"/>
</dbReference>
<dbReference type="InterPro" id="IPR049730">
    <property type="entry name" value="SNF2/RAD54-like_C"/>
</dbReference>
<dbReference type="InterPro" id="IPR027417">
    <property type="entry name" value="P-loop_NTPase"/>
</dbReference>
<organism evidence="5">
    <name type="scientific">Strongyloides ratti</name>
    <name type="common">Parasitic roundworm</name>
    <dbReference type="NCBI Taxonomy" id="34506"/>
    <lineage>
        <taxon>Eukaryota</taxon>
        <taxon>Metazoa</taxon>
        <taxon>Ecdysozoa</taxon>
        <taxon>Nematoda</taxon>
        <taxon>Chromadorea</taxon>
        <taxon>Rhabditida</taxon>
        <taxon>Tylenchina</taxon>
        <taxon>Panagrolaimomorpha</taxon>
        <taxon>Strongyloidoidea</taxon>
        <taxon>Strongyloididae</taxon>
        <taxon>Strongyloides</taxon>
    </lineage>
</organism>
<evidence type="ECO:0000313" key="7">
    <source>
        <dbReference type="WBParaSite" id="SRAE_1000194500.1"/>
    </source>
</evidence>
<dbReference type="CTD" id="36376052"/>
<dbReference type="GO" id="GO:0005524">
    <property type="term" value="F:ATP binding"/>
    <property type="evidence" value="ECO:0007669"/>
    <property type="project" value="InterPro"/>
</dbReference>
<dbReference type="GeneID" id="36376052"/>
<proteinExistence type="predicted"/>
<feature type="coiled-coil region" evidence="2">
    <location>
        <begin position="239"/>
        <end position="266"/>
    </location>
</feature>
<dbReference type="GO" id="GO:0043596">
    <property type="term" value="C:nuclear replication fork"/>
    <property type="evidence" value="ECO:0007669"/>
    <property type="project" value="TreeGrafter"/>
</dbReference>
<dbReference type="InterPro" id="IPR014001">
    <property type="entry name" value="Helicase_ATP-bd"/>
</dbReference>
<dbReference type="InterPro" id="IPR000330">
    <property type="entry name" value="SNF2_N"/>
</dbReference>
<evidence type="ECO:0000259" key="4">
    <source>
        <dbReference type="PROSITE" id="PS51194"/>
    </source>
</evidence>
<keyword evidence="6" id="KW-1185">Reference proteome</keyword>
<dbReference type="Pfam" id="PF00271">
    <property type="entry name" value="Helicase_C"/>
    <property type="match status" value="1"/>
</dbReference>
<reference evidence="7" key="2">
    <citation type="submission" date="2020-12" db="UniProtKB">
        <authorList>
            <consortium name="WormBaseParasite"/>
        </authorList>
    </citation>
    <scope>IDENTIFICATION</scope>
</reference>
<dbReference type="SMART" id="SM00487">
    <property type="entry name" value="DEXDc"/>
    <property type="match status" value="1"/>
</dbReference>
<dbReference type="GO" id="GO:0031297">
    <property type="term" value="P:replication fork processing"/>
    <property type="evidence" value="ECO:0007669"/>
    <property type="project" value="TreeGrafter"/>
</dbReference>
<feature type="domain" description="Helicase C-terminal" evidence="4">
    <location>
        <begin position="295"/>
        <end position="452"/>
    </location>
</feature>
<dbReference type="Gene3D" id="3.40.50.300">
    <property type="entry name" value="P-loop containing nucleotide triphosphate hydrolases"/>
    <property type="match status" value="1"/>
</dbReference>
<reference evidence="5 6" key="1">
    <citation type="submission" date="2014-09" db="EMBL/GenBank/DDBJ databases">
        <authorList>
            <person name="Martin A.A."/>
        </authorList>
    </citation>
    <scope>NUCLEOTIDE SEQUENCE</scope>
    <source>
        <strain evidence="6">ED321</strain>
        <strain evidence="5">ED321 Heterogonic</strain>
    </source>
</reference>